<feature type="transmembrane region" description="Helical" evidence="8">
    <location>
        <begin position="176"/>
        <end position="197"/>
    </location>
</feature>
<comment type="similarity">
    <text evidence="8">Belongs to the binding-protein-dependent transport system permease family.</text>
</comment>
<dbReference type="PANTHER" id="PTHR43357:SF4">
    <property type="entry name" value="INNER MEMBRANE ABC TRANSPORTER PERMEASE PROTEIN YDCV"/>
    <property type="match status" value="1"/>
</dbReference>
<evidence type="ECO:0000256" key="6">
    <source>
        <dbReference type="ARBA" id="ARBA00022989"/>
    </source>
</evidence>
<feature type="transmembrane region" description="Helical" evidence="8">
    <location>
        <begin position="12"/>
        <end position="34"/>
    </location>
</feature>
<protein>
    <submittedName>
        <fullName evidence="10">ABC transporter permease</fullName>
    </submittedName>
</protein>
<evidence type="ECO:0000256" key="3">
    <source>
        <dbReference type="ARBA" id="ARBA00022475"/>
    </source>
</evidence>
<name>A0A261TWG1_9BORD</name>
<evidence type="ECO:0000259" key="9">
    <source>
        <dbReference type="PROSITE" id="PS50928"/>
    </source>
</evidence>
<organism evidence="10 11">
    <name type="scientific">Bordetella genomosp. 5</name>
    <dbReference type="NCBI Taxonomy" id="1395608"/>
    <lineage>
        <taxon>Bacteria</taxon>
        <taxon>Pseudomonadati</taxon>
        <taxon>Pseudomonadota</taxon>
        <taxon>Betaproteobacteria</taxon>
        <taxon>Burkholderiales</taxon>
        <taxon>Alcaligenaceae</taxon>
        <taxon>Bordetella</taxon>
    </lineage>
</organism>
<dbReference type="CDD" id="cd06261">
    <property type="entry name" value="TM_PBP2"/>
    <property type="match status" value="1"/>
</dbReference>
<keyword evidence="7 8" id="KW-0472">Membrane</keyword>
<reference evidence="10 11" key="1">
    <citation type="submission" date="2017-05" db="EMBL/GenBank/DDBJ databases">
        <title>Complete and WGS of Bordetella genogroups.</title>
        <authorList>
            <person name="Spilker T."/>
            <person name="LiPuma J."/>
        </authorList>
    </citation>
    <scope>NUCLEOTIDE SEQUENCE [LARGE SCALE GENOMIC DNA]</scope>
    <source>
        <strain evidence="10 11">AU10456</strain>
    </source>
</reference>
<keyword evidence="3" id="KW-1003">Cell membrane</keyword>
<feature type="transmembrane region" description="Helical" evidence="8">
    <location>
        <begin position="64"/>
        <end position="86"/>
    </location>
</feature>
<dbReference type="OrthoDB" id="9178195at2"/>
<dbReference type="InterPro" id="IPR035906">
    <property type="entry name" value="MetI-like_sf"/>
</dbReference>
<comment type="caution">
    <text evidence="10">The sequence shown here is derived from an EMBL/GenBank/DDBJ whole genome shotgun (WGS) entry which is preliminary data.</text>
</comment>
<keyword evidence="4" id="KW-0997">Cell inner membrane</keyword>
<dbReference type="EMBL" id="NEVP01000004">
    <property type="protein sequence ID" value="OZI53631.1"/>
    <property type="molecule type" value="Genomic_DNA"/>
</dbReference>
<sequence>MKKIVQTSLHLCILVFLLAPLVVVLLVSFTPTLYMDIPVREFSLRWYSSLASNSEFLAAIRNSAIFAAVSSLLAVAISVPAAIALARQRFPGSGGIRSFLLSPMMVPSVVLGIAFLKYLSTIGLASTMTGLVICHCIIVTPYVLRLTMAAVGGINRNAELAATSLGASNFTVFRRVTLPLVLPGVVSGAVIAFVTSFDEVTVTVFVASPGTMTIPVKLLNHITETTDPLAASASALLIFLAAAVMLLVERYFGLQNIFSGKVK</sequence>
<evidence type="ECO:0000313" key="10">
    <source>
        <dbReference type="EMBL" id="OZI53631.1"/>
    </source>
</evidence>
<evidence type="ECO:0000256" key="5">
    <source>
        <dbReference type="ARBA" id="ARBA00022692"/>
    </source>
</evidence>
<dbReference type="SUPFAM" id="SSF161098">
    <property type="entry name" value="MetI-like"/>
    <property type="match status" value="1"/>
</dbReference>
<dbReference type="GO" id="GO:0055085">
    <property type="term" value="P:transmembrane transport"/>
    <property type="evidence" value="ECO:0007669"/>
    <property type="project" value="InterPro"/>
</dbReference>
<dbReference type="GO" id="GO:0005886">
    <property type="term" value="C:plasma membrane"/>
    <property type="evidence" value="ECO:0007669"/>
    <property type="project" value="UniProtKB-SubCell"/>
</dbReference>
<feature type="transmembrane region" description="Helical" evidence="8">
    <location>
        <begin position="122"/>
        <end position="144"/>
    </location>
</feature>
<evidence type="ECO:0000313" key="11">
    <source>
        <dbReference type="Proteomes" id="UP000216913"/>
    </source>
</evidence>
<keyword evidence="11" id="KW-1185">Reference proteome</keyword>
<gene>
    <name evidence="10" type="ORF">CAL25_06565</name>
</gene>
<comment type="subcellular location">
    <subcellularLocation>
        <location evidence="1">Cell inner membrane</location>
        <topology evidence="1">Multi-pass membrane protein</topology>
    </subcellularLocation>
    <subcellularLocation>
        <location evidence="8">Cell membrane</location>
        <topology evidence="8">Multi-pass membrane protein</topology>
    </subcellularLocation>
</comment>
<evidence type="ECO:0000256" key="2">
    <source>
        <dbReference type="ARBA" id="ARBA00022448"/>
    </source>
</evidence>
<dbReference type="PANTHER" id="PTHR43357">
    <property type="entry name" value="INNER MEMBRANE ABC TRANSPORTER PERMEASE PROTEIN YDCV"/>
    <property type="match status" value="1"/>
</dbReference>
<feature type="transmembrane region" description="Helical" evidence="8">
    <location>
        <begin position="229"/>
        <end position="248"/>
    </location>
</feature>
<dbReference type="InterPro" id="IPR000515">
    <property type="entry name" value="MetI-like"/>
</dbReference>
<proteinExistence type="inferred from homology"/>
<feature type="transmembrane region" description="Helical" evidence="8">
    <location>
        <begin position="98"/>
        <end position="116"/>
    </location>
</feature>
<dbReference type="Gene3D" id="1.10.3720.10">
    <property type="entry name" value="MetI-like"/>
    <property type="match status" value="1"/>
</dbReference>
<dbReference type="PROSITE" id="PS50928">
    <property type="entry name" value="ABC_TM1"/>
    <property type="match status" value="1"/>
</dbReference>
<feature type="domain" description="ABC transmembrane type-1" evidence="9">
    <location>
        <begin position="60"/>
        <end position="248"/>
    </location>
</feature>
<accession>A0A261TWG1</accession>
<dbReference type="RefSeq" id="WP_094799136.1">
    <property type="nucleotide sequence ID" value="NZ_NEVP01000004.1"/>
</dbReference>
<keyword evidence="2 8" id="KW-0813">Transport</keyword>
<keyword evidence="5 8" id="KW-0812">Transmembrane</keyword>
<evidence type="ECO:0000256" key="1">
    <source>
        <dbReference type="ARBA" id="ARBA00004429"/>
    </source>
</evidence>
<evidence type="ECO:0000256" key="4">
    <source>
        <dbReference type="ARBA" id="ARBA00022519"/>
    </source>
</evidence>
<dbReference type="Proteomes" id="UP000216913">
    <property type="component" value="Unassembled WGS sequence"/>
</dbReference>
<dbReference type="Pfam" id="PF00528">
    <property type="entry name" value="BPD_transp_1"/>
    <property type="match status" value="1"/>
</dbReference>
<dbReference type="AlphaFoldDB" id="A0A261TWG1"/>
<evidence type="ECO:0000256" key="7">
    <source>
        <dbReference type="ARBA" id="ARBA00023136"/>
    </source>
</evidence>
<keyword evidence="6 8" id="KW-1133">Transmembrane helix</keyword>
<evidence type="ECO:0000256" key="8">
    <source>
        <dbReference type="RuleBase" id="RU363032"/>
    </source>
</evidence>